<name>A0AAP1QXM8_ACIBA</name>
<dbReference type="RefSeq" id="WP_190596389.1">
    <property type="nucleotide sequence ID" value="NZ_JACXKJ010000011.1"/>
</dbReference>
<dbReference type="EMBL" id="JACZEI010000033">
    <property type="protein sequence ID" value="MBE0331964.1"/>
    <property type="molecule type" value="Genomic_DNA"/>
</dbReference>
<organism evidence="1 3">
    <name type="scientific">Acinetobacter baumannii</name>
    <dbReference type="NCBI Taxonomy" id="470"/>
    <lineage>
        <taxon>Bacteria</taxon>
        <taxon>Pseudomonadati</taxon>
        <taxon>Pseudomonadota</taxon>
        <taxon>Gammaproteobacteria</taxon>
        <taxon>Moraxellales</taxon>
        <taxon>Moraxellaceae</taxon>
        <taxon>Acinetobacter</taxon>
        <taxon>Acinetobacter calcoaceticus/baumannii complex</taxon>
    </lineage>
</organism>
<evidence type="ECO:0000313" key="2">
    <source>
        <dbReference type="EMBL" id="MBE0331964.1"/>
    </source>
</evidence>
<comment type="caution">
    <text evidence="1">The sequence shown here is derived from an EMBL/GenBank/DDBJ whole genome shotgun (WGS) entry which is preliminary data.</text>
</comment>
<dbReference type="AlphaFoldDB" id="A0AAP1QXM8"/>
<evidence type="ECO:0000313" key="3">
    <source>
        <dbReference type="Proteomes" id="UP000655940"/>
    </source>
</evidence>
<protein>
    <submittedName>
        <fullName evidence="1">Uncharacterized protein</fullName>
    </submittedName>
</protein>
<reference evidence="1" key="1">
    <citation type="submission" date="2020-09" db="EMBL/GenBank/DDBJ databases">
        <title>Distribution of Beta-Lactamase Producing Gram-Negative Bacterial Isolates in Isabela River of Santo Domingo, Dominican Republic.</title>
        <authorList>
            <person name="Calderon V."/>
            <person name="Bonnelly R."/>
            <person name="Del Rosario C."/>
            <person name="Duarte A."/>
            <person name="Barauna R."/>
            <person name="Juca Ramos R.T."/>
            <person name="Perdomo O.P."/>
            <person name="Rodriguez De Francisco L.E."/>
            <person name="Franco De Los Santos E.F."/>
        </authorList>
    </citation>
    <scope>NUCLEOTIDE SEQUENCE</scope>
    <source>
        <strain evidence="1">INTEC_BI15</strain>
    </source>
</reference>
<dbReference type="EMBL" id="JACZEI010000012">
    <property type="protein sequence ID" value="MBE0330518.1"/>
    <property type="molecule type" value="Genomic_DNA"/>
</dbReference>
<gene>
    <name evidence="1" type="ORF">IHV20_10200</name>
    <name evidence="2" type="ORF">IHV20_17665</name>
</gene>
<accession>A0AAP1QXM8</accession>
<dbReference type="Proteomes" id="UP000655940">
    <property type="component" value="Unassembled WGS sequence"/>
</dbReference>
<evidence type="ECO:0000313" key="1">
    <source>
        <dbReference type="EMBL" id="MBE0330518.1"/>
    </source>
</evidence>
<sequence length="208" mass="23427">MQIFGSLPPDISGLEYAPFSAGKLTGVHIAALKCLLAFGLKNNFKTKEVSLSLQQLSDLTGLSKPMVIRGIRRLIELGIVLKLQQDKTNIVNKYKLVFVDMRFTKIPYVHLVDRLANFPNKGVYVLTALKIYLILLQVRENNSKHVKISYSRLASYGINPKHISKALEILITNDLISISREVDEHGSFVKSCNNYLIKNLILKQTKTT</sequence>
<proteinExistence type="predicted"/>